<keyword evidence="3 7" id="KW-0812">Transmembrane</keyword>
<feature type="transmembrane region" description="Helical" evidence="7">
    <location>
        <begin position="113"/>
        <end position="138"/>
    </location>
</feature>
<organism evidence="9 10">
    <name type="scientific">Lactobacillus crispatus</name>
    <dbReference type="NCBI Taxonomy" id="47770"/>
    <lineage>
        <taxon>Bacteria</taxon>
        <taxon>Bacillati</taxon>
        <taxon>Bacillota</taxon>
        <taxon>Bacilli</taxon>
        <taxon>Lactobacillales</taxon>
        <taxon>Lactobacillaceae</taxon>
        <taxon>Lactobacillus</taxon>
    </lineage>
</organism>
<feature type="compositionally biased region" description="Acidic residues" evidence="6">
    <location>
        <begin position="1239"/>
        <end position="1252"/>
    </location>
</feature>
<feature type="compositionally biased region" description="Basic and acidic residues" evidence="6">
    <location>
        <begin position="1253"/>
        <end position="1263"/>
    </location>
</feature>
<feature type="compositionally biased region" description="Basic residues" evidence="6">
    <location>
        <begin position="1044"/>
        <end position="1053"/>
    </location>
</feature>
<feature type="region of interest" description="Disordered" evidence="6">
    <location>
        <begin position="813"/>
        <end position="1104"/>
    </location>
</feature>
<keyword evidence="10" id="KW-1185">Reference proteome</keyword>
<reference evidence="9" key="1">
    <citation type="submission" date="2024-06" db="EMBL/GenBank/DDBJ databases">
        <title>Vaginal Lactobacillus fatty acid response mechanisms reveal a metabolite-targeted strategy for bacterial vaginosis treatment.</title>
        <authorList>
            <person name="Zhu M."/>
            <person name="Blainey P.C."/>
            <person name="Bloom S.M."/>
            <person name="Kwon D.S."/>
        </authorList>
    </citation>
    <scope>NUCLEOTIDE SEQUENCE</scope>
    <source>
        <strain evidence="9">194_F1_1</strain>
    </source>
</reference>
<dbReference type="PANTHER" id="PTHR37937">
    <property type="entry name" value="CONJUGATIVE TRANSFER: DNA TRANSPORT"/>
    <property type="match status" value="1"/>
</dbReference>
<dbReference type="Gene3D" id="3.40.50.300">
    <property type="entry name" value="P-loop containing nucleotide triphosphate hydrolases"/>
    <property type="match status" value="1"/>
</dbReference>
<dbReference type="SUPFAM" id="SSF52540">
    <property type="entry name" value="P-loop containing nucleoside triphosphate hydrolases"/>
    <property type="match status" value="1"/>
</dbReference>
<comment type="subcellular location">
    <subcellularLocation>
        <location evidence="1">Cell membrane</location>
        <topology evidence="1">Multi-pass membrane protein</topology>
    </subcellularLocation>
</comment>
<keyword evidence="2" id="KW-1003">Cell membrane</keyword>
<evidence type="ECO:0000313" key="9">
    <source>
        <dbReference type="EMBL" id="MES5150918.1"/>
    </source>
</evidence>
<dbReference type="PANTHER" id="PTHR37937:SF1">
    <property type="entry name" value="CONJUGATIVE TRANSFER: DNA TRANSPORT"/>
    <property type="match status" value="1"/>
</dbReference>
<dbReference type="Proteomes" id="UP001434419">
    <property type="component" value="Unassembled WGS sequence"/>
</dbReference>
<dbReference type="GO" id="GO:0003677">
    <property type="term" value="F:DNA binding"/>
    <property type="evidence" value="ECO:0007669"/>
    <property type="project" value="UniProtKB-KW"/>
</dbReference>
<evidence type="ECO:0000259" key="8">
    <source>
        <dbReference type="Pfam" id="PF10412"/>
    </source>
</evidence>
<dbReference type="InterPro" id="IPR051539">
    <property type="entry name" value="T4SS-coupling_protein"/>
</dbReference>
<proteinExistence type="predicted"/>
<evidence type="ECO:0000256" key="7">
    <source>
        <dbReference type="SAM" id="Phobius"/>
    </source>
</evidence>
<comment type="caution">
    <text evidence="9">The sequence shown here is derived from an EMBL/GenBank/DDBJ whole genome shotgun (WGS) entry which is preliminary data.</text>
</comment>
<feature type="compositionally biased region" description="Acidic residues" evidence="6">
    <location>
        <begin position="813"/>
        <end position="826"/>
    </location>
</feature>
<evidence type="ECO:0000256" key="5">
    <source>
        <dbReference type="ARBA" id="ARBA00023136"/>
    </source>
</evidence>
<name>A0ABV2BCF3_9LACO</name>
<keyword evidence="9" id="KW-0238">DNA-binding</keyword>
<feature type="compositionally biased region" description="Basic and acidic residues" evidence="6">
    <location>
        <begin position="1072"/>
        <end position="1091"/>
    </location>
</feature>
<evidence type="ECO:0000256" key="4">
    <source>
        <dbReference type="ARBA" id="ARBA00022989"/>
    </source>
</evidence>
<feature type="transmembrane region" description="Helical" evidence="7">
    <location>
        <begin position="65"/>
        <end position="92"/>
    </location>
</feature>
<keyword evidence="5 7" id="KW-0472">Membrane</keyword>
<feature type="region of interest" description="Disordered" evidence="6">
    <location>
        <begin position="1224"/>
        <end position="1285"/>
    </location>
</feature>
<evidence type="ECO:0000256" key="6">
    <source>
        <dbReference type="SAM" id="MobiDB-lite"/>
    </source>
</evidence>
<feature type="compositionally biased region" description="Basic and acidic residues" evidence="6">
    <location>
        <begin position="1224"/>
        <end position="1236"/>
    </location>
</feature>
<feature type="transmembrane region" description="Helical" evidence="7">
    <location>
        <begin position="38"/>
        <end position="59"/>
    </location>
</feature>
<feature type="compositionally biased region" description="Acidic residues" evidence="6">
    <location>
        <begin position="912"/>
        <end position="941"/>
    </location>
</feature>
<dbReference type="Pfam" id="PF10412">
    <property type="entry name" value="TrwB_AAD_bind"/>
    <property type="match status" value="1"/>
</dbReference>
<dbReference type="EMBL" id="JBETVU010000013">
    <property type="protein sequence ID" value="MES5150918.1"/>
    <property type="molecule type" value="Genomic_DNA"/>
</dbReference>
<dbReference type="CDD" id="cd01127">
    <property type="entry name" value="TrwB_TraG_TraD_VirD4"/>
    <property type="match status" value="1"/>
</dbReference>
<feature type="compositionally biased region" description="Acidic residues" evidence="6">
    <location>
        <begin position="885"/>
        <end position="894"/>
    </location>
</feature>
<protein>
    <submittedName>
        <fullName evidence="9">Type IV secretion system DNA-binding domain-containing protein</fullName>
    </submittedName>
</protein>
<feature type="domain" description="Type IV secretion system coupling protein TraD DNA-binding" evidence="8">
    <location>
        <begin position="526"/>
        <end position="722"/>
    </location>
</feature>
<feature type="compositionally biased region" description="Basic and acidic residues" evidence="6">
    <location>
        <begin position="979"/>
        <end position="999"/>
    </location>
</feature>
<evidence type="ECO:0000256" key="3">
    <source>
        <dbReference type="ARBA" id="ARBA00022692"/>
    </source>
</evidence>
<sequence>MIEEFKQKIEEQLNTYTSVLDKMSLKQARNTFTGVRTLIWIAPGVIWLLCLWQVLLPLGTLNFEIITLFCWLILVLSMVASCFTNWFLMLLTTRRQDKNQDERVDLMWDEMQIGLWQIAYVAGASIALPLCMTAIPFLQYLRLHPIMKNVTPQMVDQVTGNPYIIRILLSGIAVISALYLHSRFVHLTLLFEPRIREWMANYEFHYRPLHSMLSGESEQDPKKLKHLPVIVLGKSLETGDLVVQSPEARRRNSIVIGPIGAGKTSSWFRPQMDQDINHYLAYIRDYAEVSKDPNWEIPYGEQQNYLNGFAVVEPTDDLCKTIYNDCIAKGVPKDKIVWLDPENPDTPSLNLMSGPVDAVASNLTDIFTGLKESANDFFSQAERAYLEQHIYLLRLAGIIEGENGGFNELMNMFNDIYIVVKKVIELQAYVELLRINVSSAEKFYKSRPDSKTAFSKYKELKDHYDIAYETLQWFQTNVYAEQFKTGVKTQQSGPYKGWPVYVNRQEQFVQGLMNTLSDISKKIGLRRVLFRQNKDFNLDDFMKNGGILLCNTGKKELGTVLAKILGQIYTLSIESATFRRTPNVDPMFPLYMDEFPDYLSKSFTDFAAQARKFNQPINIACQSISQLSQVFGPDYKNTIMSVMLTRATFGDLGPDDAKALEPLFGEHEEATESINEQDIDLAADQAQNRRKIQTRVEKVPNITASEIMGLEKFTMAIRTPGEHKSDVFNRIRVGRITDESVKNDPNNFDMDNSADREAYEAMIANDKHLNPDNNEVDKQIIAQLKDKEYIIQWPSEENLKQAVNTVPTILDEEGNVIAGGDDDDDSMDRHSILPSDANGNKPPLTDNGEKKNKDKHSKVSKVKHVNKSQDKSKITKNSSLKIDDDLPDPFDDFGGDVSSKYTRMGESNISDNPDEDIDDSEIDDLLSDSPLDDDIDSDGESEDSHVENSDNSTVKENKIPKVKQSIVKKQSGLKSNSEVNRDKDSKKSDSKLDEGREALNKSVFKSPNKGNNRNDNDLKVDQENPTDILGSSSISGQQSSIPRIVKKMSHPKNFKINQSHSDKASNNSTDTVKSEDKNGIENKNKEKKESMLEINDNNQIVEKKISNQHPLVPDREKMQKKLKHTALVEMQQGFNDIASDPSLTEVERLNAMKIFRRDERKRLTPLFPNSIDKVIDRISAAIDQQEEKVKNVHNTITGNDNLESMGRKIDETREAHSDKLNQELEAMMKKFDKSPEAAESSDELSTDDDNGFEEEHSLNDKDPWSNQPGMLNDNDFPDFDKDDDD</sequence>
<dbReference type="InterPro" id="IPR019476">
    <property type="entry name" value="T4SS_TraD_DNA-bd"/>
</dbReference>
<feature type="compositionally biased region" description="Basic and acidic residues" evidence="6">
    <location>
        <begin position="1012"/>
        <end position="1022"/>
    </location>
</feature>
<keyword evidence="4 7" id="KW-1133">Transmembrane helix</keyword>
<feature type="compositionally biased region" description="Basic residues" evidence="6">
    <location>
        <begin position="853"/>
        <end position="866"/>
    </location>
</feature>
<evidence type="ECO:0000256" key="1">
    <source>
        <dbReference type="ARBA" id="ARBA00004651"/>
    </source>
</evidence>
<gene>
    <name evidence="9" type="ORF">ABVC42_13870</name>
</gene>
<feature type="transmembrane region" description="Helical" evidence="7">
    <location>
        <begin position="163"/>
        <end position="180"/>
    </location>
</feature>
<evidence type="ECO:0000313" key="10">
    <source>
        <dbReference type="Proteomes" id="UP001434419"/>
    </source>
</evidence>
<feature type="compositionally biased region" description="Basic and acidic residues" evidence="6">
    <location>
        <begin position="942"/>
        <end position="959"/>
    </location>
</feature>
<accession>A0ABV2BCF3</accession>
<feature type="compositionally biased region" description="Polar residues" evidence="6">
    <location>
        <begin position="1055"/>
        <end position="1071"/>
    </location>
</feature>
<feature type="compositionally biased region" description="Low complexity" evidence="6">
    <location>
        <begin position="1030"/>
        <end position="1041"/>
    </location>
</feature>
<dbReference type="InterPro" id="IPR027417">
    <property type="entry name" value="P-loop_NTPase"/>
</dbReference>
<evidence type="ECO:0000256" key="2">
    <source>
        <dbReference type="ARBA" id="ARBA00022475"/>
    </source>
</evidence>
<dbReference type="RefSeq" id="WP_240722167.1">
    <property type="nucleotide sequence ID" value="NZ_JBETVU010000013.1"/>
</dbReference>
<feature type="compositionally biased region" description="Acidic residues" evidence="6">
    <location>
        <begin position="1275"/>
        <end position="1285"/>
    </location>
</feature>